<evidence type="ECO:0000256" key="1">
    <source>
        <dbReference type="SAM" id="Phobius"/>
    </source>
</evidence>
<gene>
    <name evidence="2" type="ORF">HanXRQr2_Chr01g0040591</name>
</gene>
<evidence type="ECO:0000313" key="3">
    <source>
        <dbReference type="Proteomes" id="UP000215914"/>
    </source>
</evidence>
<sequence length="58" mass="6794">MDSSTMPYYHAPEDDSQSFPFFLHLIIVIFILVVSRIPIIILTIFFLYLLTSNLARIF</sequence>
<organism evidence="2 3">
    <name type="scientific">Helianthus annuus</name>
    <name type="common">Common sunflower</name>
    <dbReference type="NCBI Taxonomy" id="4232"/>
    <lineage>
        <taxon>Eukaryota</taxon>
        <taxon>Viridiplantae</taxon>
        <taxon>Streptophyta</taxon>
        <taxon>Embryophyta</taxon>
        <taxon>Tracheophyta</taxon>
        <taxon>Spermatophyta</taxon>
        <taxon>Magnoliopsida</taxon>
        <taxon>eudicotyledons</taxon>
        <taxon>Gunneridae</taxon>
        <taxon>Pentapetalae</taxon>
        <taxon>asterids</taxon>
        <taxon>campanulids</taxon>
        <taxon>Asterales</taxon>
        <taxon>Asteraceae</taxon>
        <taxon>Asteroideae</taxon>
        <taxon>Heliantheae alliance</taxon>
        <taxon>Heliantheae</taxon>
        <taxon>Helianthus</taxon>
    </lineage>
</organism>
<feature type="transmembrane region" description="Helical" evidence="1">
    <location>
        <begin position="20"/>
        <end position="50"/>
    </location>
</feature>
<keyword evidence="3" id="KW-1185">Reference proteome</keyword>
<keyword evidence="1" id="KW-0812">Transmembrane</keyword>
<dbReference type="EMBL" id="MNCJ02000316">
    <property type="protein sequence ID" value="KAF5823648.1"/>
    <property type="molecule type" value="Genomic_DNA"/>
</dbReference>
<accession>A0A9K3JXV0</accession>
<keyword evidence="1" id="KW-1133">Transmembrane helix</keyword>
<evidence type="ECO:0000313" key="2">
    <source>
        <dbReference type="EMBL" id="KAF5823648.1"/>
    </source>
</evidence>
<reference evidence="2" key="1">
    <citation type="journal article" date="2017" name="Nature">
        <title>The sunflower genome provides insights into oil metabolism, flowering and Asterid evolution.</title>
        <authorList>
            <person name="Badouin H."/>
            <person name="Gouzy J."/>
            <person name="Grassa C.J."/>
            <person name="Murat F."/>
            <person name="Staton S.E."/>
            <person name="Cottret L."/>
            <person name="Lelandais-Briere C."/>
            <person name="Owens G.L."/>
            <person name="Carrere S."/>
            <person name="Mayjonade B."/>
            <person name="Legrand L."/>
            <person name="Gill N."/>
            <person name="Kane N.C."/>
            <person name="Bowers J.E."/>
            <person name="Hubner S."/>
            <person name="Bellec A."/>
            <person name="Berard A."/>
            <person name="Berges H."/>
            <person name="Blanchet N."/>
            <person name="Boniface M.C."/>
            <person name="Brunel D."/>
            <person name="Catrice O."/>
            <person name="Chaidir N."/>
            <person name="Claudel C."/>
            <person name="Donnadieu C."/>
            <person name="Faraut T."/>
            <person name="Fievet G."/>
            <person name="Helmstetter N."/>
            <person name="King M."/>
            <person name="Knapp S.J."/>
            <person name="Lai Z."/>
            <person name="Le Paslier M.C."/>
            <person name="Lippi Y."/>
            <person name="Lorenzon L."/>
            <person name="Mandel J.R."/>
            <person name="Marage G."/>
            <person name="Marchand G."/>
            <person name="Marquand E."/>
            <person name="Bret-Mestries E."/>
            <person name="Morien E."/>
            <person name="Nambeesan S."/>
            <person name="Nguyen T."/>
            <person name="Pegot-Espagnet P."/>
            <person name="Pouilly N."/>
            <person name="Raftis F."/>
            <person name="Sallet E."/>
            <person name="Schiex T."/>
            <person name="Thomas J."/>
            <person name="Vandecasteele C."/>
            <person name="Vares D."/>
            <person name="Vear F."/>
            <person name="Vautrin S."/>
            <person name="Crespi M."/>
            <person name="Mangin B."/>
            <person name="Burke J.M."/>
            <person name="Salse J."/>
            <person name="Munos S."/>
            <person name="Vincourt P."/>
            <person name="Rieseberg L.H."/>
            <person name="Langlade N.B."/>
        </authorList>
    </citation>
    <scope>NUCLEOTIDE SEQUENCE</scope>
    <source>
        <tissue evidence="2">Leaves</tissue>
    </source>
</reference>
<proteinExistence type="predicted"/>
<protein>
    <submittedName>
        <fullName evidence="2">Uncharacterized protein</fullName>
    </submittedName>
</protein>
<name>A0A9K3JXV0_HELAN</name>
<keyword evidence="1" id="KW-0472">Membrane</keyword>
<comment type="caution">
    <text evidence="2">The sequence shown here is derived from an EMBL/GenBank/DDBJ whole genome shotgun (WGS) entry which is preliminary data.</text>
</comment>
<dbReference type="Gramene" id="mRNA:HanXRQr2_Chr01g0040591">
    <property type="protein sequence ID" value="CDS:HanXRQr2_Chr01g0040591.1"/>
    <property type="gene ID" value="HanXRQr2_Chr01g0040591"/>
</dbReference>
<dbReference type="Proteomes" id="UP000215914">
    <property type="component" value="Unassembled WGS sequence"/>
</dbReference>
<reference evidence="2" key="2">
    <citation type="submission" date="2020-06" db="EMBL/GenBank/DDBJ databases">
        <title>Helianthus annuus Genome sequencing and assembly Release 2.</title>
        <authorList>
            <person name="Gouzy J."/>
            <person name="Langlade N."/>
            <person name="Munos S."/>
        </authorList>
    </citation>
    <scope>NUCLEOTIDE SEQUENCE</scope>
    <source>
        <tissue evidence="2">Leaves</tissue>
    </source>
</reference>
<dbReference type="AlphaFoldDB" id="A0A9K3JXV0"/>